<name>A0ABW7V3E9_STROI</name>
<dbReference type="EMBL" id="JBIRWM010000002">
    <property type="protein sequence ID" value="MFI2155269.1"/>
    <property type="molecule type" value="Genomic_DNA"/>
</dbReference>
<proteinExistence type="predicted"/>
<dbReference type="EC" id="3.1.3.16" evidence="4"/>
<evidence type="ECO:0000313" key="4">
    <source>
        <dbReference type="EMBL" id="MFI2155269.1"/>
    </source>
</evidence>
<accession>A0ABW7V3E9</accession>
<reference evidence="4 5" key="1">
    <citation type="submission" date="2024-10" db="EMBL/GenBank/DDBJ databases">
        <title>The Natural Products Discovery Center: Release of the First 8490 Sequenced Strains for Exploring Actinobacteria Biosynthetic Diversity.</title>
        <authorList>
            <person name="Kalkreuter E."/>
            <person name="Kautsar S.A."/>
            <person name="Yang D."/>
            <person name="Bader C.D."/>
            <person name="Teijaro C.N."/>
            <person name="Fluegel L."/>
            <person name="Davis C.M."/>
            <person name="Simpson J.R."/>
            <person name="Lauterbach L."/>
            <person name="Steele A.D."/>
            <person name="Gui C."/>
            <person name="Meng S."/>
            <person name="Li G."/>
            <person name="Viehrig K."/>
            <person name="Ye F."/>
            <person name="Su P."/>
            <person name="Kiefer A.F."/>
            <person name="Nichols A."/>
            <person name="Cepeda A.J."/>
            <person name="Yan W."/>
            <person name="Fan B."/>
            <person name="Jiang Y."/>
            <person name="Adhikari A."/>
            <person name="Zheng C.-J."/>
            <person name="Schuster L."/>
            <person name="Cowan T.M."/>
            <person name="Smanski M.J."/>
            <person name="Chevrette M.G."/>
            <person name="De Carvalho L.P.S."/>
            <person name="Shen B."/>
        </authorList>
    </citation>
    <scope>NUCLEOTIDE SEQUENCE [LARGE SCALE GENOMIC DNA]</scope>
    <source>
        <strain evidence="4 5">NPDC020295</strain>
    </source>
</reference>
<dbReference type="InterPro" id="IPR036457">
    <property type="entry name" value="PPM-type-like_dom_sf"/>
</dbReference>
<organism evidence="4 5">
    <name type="scientific">Streptomyces olivaceoviridis</name>
    <name type="common">Streptomyces corchorusii</name>
    <dbReference type="NCBI Taxonomy" id="1921"/>
    <lineage>
        <taxon>Bacteria</taxon>
        <taxon>Bacillati</taxon>
        <taxon>Actinomycetota</taxon>
        <taxon>Actinomycetes</taxon>
        <taxon>Kitasatosporales</taxon>
        <taxon>Streptomycetaceae</taxon>
        <taxon>Streptomyces</taxon>
    </lineage>
</organism>
<dbReference type="GO" id="GO:0004722">
    <property type="term" value="F:protein serine/threonine phosphatase activity"/>
    <property type="evidence" value="ECO:0007669"/>
    <property type="project" value="UniProtKB-EC"/>
</dbReference>
<protein>
    <submittedName>
        <fullName evidence="4">PP2C family protein-serine/threonine phosphatase</fullName>
        <ecNumber evidence="4">3.1.3.16</ecNumber>
    </submittedName>
</protein>
<feature type="domain" description="PPM-type phosphatase" evidence="3">
    <location>
        <begin position="1"/>
        <end position="173"/>
    </location>
</feature>
<feature type="compositionally biased region" description="Low complexity" evidence="2">
    <location>
        <begin position="237"/>
        <end position="246"/>
    </location>
</feature>
<keyword evidence="1 4" id="KW-0378">Hydrolase</keyword>
<feature type="region of interest" description="Disordered" evidence="2">
    <location>
        <begin position="183"/>
        <end position="283"/>
    </location>
</feature>
<dbReference type="InterPro" id="IPR001932">
    <property type="entry name" value="PPM-type_phosphatase-like_dom"/>
</dbReference>
<dbReference type="Proteomes" id="UP001611397">
    <property type="component" value="Unassembled WGS sequence"/>
</dbReference>
<feature type="compositionally biased region" description="Polar residues" evidence="2">
    <location>
        <begin position="108"/>
        <end position="117"/>
    </location>
</feature>
<dbReference type="RefSeq" id="WP_398780251.1">
    <property type="nucleotide sequence ID" value="NZ_JBIRUT010000002.1"/>
</dbReference>
<evidence type="ECO:0000256" key="1">
    <source>
        <dbReference type="ARBA" id="ARBA00022801"/>
    </source>
</evidence>
<evidence type="ECO:0000313" key="5">
    <source>
        <dbReference type="Proteomes" id="UP001611397"/>
    </source>
</evidence>
<feature type="compositionally biased region" description="Basic and acidic residues" evidence="2">
    <location>
        <begin position="199"/>
        <end position="215"/>
    </location>
</feature>
<sequence length="283" mass="30259">MGDVRGKGPAAVGEASLLLSAFRLTTAGHPSLPGLATPLDDHVHRYLTDFSATDDETGEHFITALLLDLPADEPLARLTAGTRHPCSCGRAKSPGRSPPTRPRPWASRLTSANSHAETTVPFDTGDTLLLYTDGVIDARDTSGALHPLAERVARWARCPPTALVKHLRRDLLTPRSTSWTSMHWARAAPMGPVPSTPGGREDLAADHFPTEESAGRHALLRRTPRHQQRTIPRRRSASAGTSSAAGRIERSDTAGSGSPCAALRVPSGYESSTPRTESRPTPC</sequence>
<keyword evidence="5" id="KW-1185">Reference proteome</keyword>
<feature type="region of interest" description="Disordered" evidence="2">
    <location>
        <begin position="83"/>
        <end position="118"/>
    </location>
</feature>
<dbReference type="PANTHER" id="PTHR43156:SF2">
    <property type="entry name" value="STAGE II SPORULATION PROTEIN E"/>
    <property type="match status" value="1"/>
</dbReference>
<dbReference type="PANTHER" id="PTHR43156">
    <property type="entry name" value="STAGE II SPORULATION PROTEIN E-RELATED"/>
    <property type="match status" value="1"/>
</dbReference>
<evidence type="ECO:0000256" key="2">
    <source>
        <dbReference type="SAM" id="MobiDB-lite"/>
    </source>
</evidence>
<dbReference type="Pfam" id="PF07228">
    <property type="entry name" value="SpoIIE"/>
    <property type="match status" value="1"/>
</dbReference>
<dbReference type="InterPro" id="IPR052016">
    <property type="entry name" value="Bact_Sigma-Reg"/>
</dbReference>
<comment type="caution">
    <text evidence="4">The sequence shown here is derived from an EMBL/GenBank/DDBJ whole genome shotgun (WGS) entry which is preliminary data.</text>
</comment>
<feature type="compositionally biased region" description="Basic residues" evidence="2">
    <location>
        <begin position="218"/>
        <end position="236"/>
    </location>
</feature>
<gene>
    <name evidence="4" type="ORF">ACH49L_06170</name>
</gene>
<dbReference type="Gene3D" id="3.60.40.10">
    <property type="entry name" value="PPM-type phosphatase domain"/>
    <property type="match status" value="1"/>
</dbReference>
<evidence type="ECO:0000259" key="3">
    <source>
        <dbReference type="Pfam" id="PF07228"/>
    </source>
</evidence>